<keyword evidence="10" id="KW-1185">Reference proteome</keyword>
<dbReference type="InterPro" id="IPR000965">
    <property type="entry name" value="GPR_dom"/>
</dbReference>
<dbReference type="NCBIfam" id="TIGR00407">
    <property type="entry name" value="proA"/>
    <property type="match status" value="1"/>
</dbReference>
<evidence type="ECO:0000313" key="10">
    <source>
        <dbReference type="Proteomes" id="UP001247805"/>
    </source>
</evidence>
<organism evidence="9 10">
    <name type="scientific">Paraglaciecola aquimarina</name>
    <dbReference type="NCBI Taxonomy" id="1235557"/>
    <lineage>
        <taxon>Bacteria</taxon>
        <taxon>Pseudomonadati</taxon>
        <taxon>Pseudomonadota</taxon>
        <taxon>Gammaproteobacteria</taxon>
        <taxon>Alteromonadales</taxon>
        <taxon>Alteromonadaceae</taxon>
        <taxon>Paraglaciecola</taxon>
    </lineage>
</organism>
<dbReference type="RefSeq" id="WP_316024995.1">
    <property type="nucleotide sequence ID" value="NZ_JAWDIO010000002.1"/>
</dbReference>
<evidence type="ECO:0000256" key="7">
    <source>
        <dbReference type="HAMAP-Rule" id="MF_00412"/>
    </source>
</evidence>
<evidence type="ECO:0000256" key="6">
    <source>
        <dbReference type="ARBA" id="ARBA00049024"/>
    </source>
</evidence>
<dbReference type="Gene3D" id="3.40.309.10">
    <property type="entry name" value="Aldehyde Dehydrogenase, Chain A, domain 2"/>
    <property type="match status" value="1"/>
</dbReference>
<dbReference type="InterPro" id="IPR012134">
    <property type="entry name" value="Glu-5-SA_DH"/>
</dbReference>
<dbReference type="Pfam" id="PF00171">
    <property type="entry name" value="Aldedh"/>
    <property type="match status" value="1"/>
</dbReference>
<evidence type="ECO:0000256" key="5">
    <source>
        <dbReference type="ARBA" id="ARBA00023002"/>
    </source>
</evidence>
<dbReference type="PIRSF" id="PIRSF000151">
    <property type="entry name" value="GPR"/>
    <property type="match status" value="1"/>
</dbReference>
<comment type="similarity">
    <text evidence="7">Belongs to the gamma-glutamyl phosphate reductase family.</text>
</comment>
<dbReference type="InterPro" id="IPR015590">
    <property type="entry name" value="Aldehyde_DH_dom"/>
</dbReference>
<comment type="pathway">
    <text evidence="1 7">Amino-acid biosynthesis; L-proline biosynthesis; L-glutamate 5-semialdehyde from L-glutamate: step 2/2.</text>
</comment>
<dbReference type="NCBIfam" id="NF001221">
    <property type="entry name" value="PRK00197.1"/>
    <property type="match status" value="1"/>
</dbReference>
<dbReference type="GO" id="GO:0004350">
    <property type="term" value="F:glutamate-5-semialdehyde dehydrogenase activity"/>
    <property type="evidence" value="ECO:0007669"/>
    <property type="project" value="UniProtKB-EC"/>
</dbReference>
<feature type="domain" description="Aldehyde dehydrogenase" evidence="8">
    <location>
        <begin position="5"/>
        <end position="282"/>
    </location>
</feature>
<comment type="subcellular location">
    <subcellularLocation>
        <location evidence="7">Cytoplasm</location>
    </subcellularLocation>
</comment>
<dbReference type="InterPro" id="IPR016161">
    <property type="entry name" value="Ald_DH/histidinol_DH"/>
</dbReference>
<evidence type="ECO:0000313" key="9">
    <source>
        <dbReference type="EMBL" id="MDU0353313.1"/>
    </source>
</evidence>
<dbReference type="EC" id="1.2.1.41" evidence="7"/>
<dbReference type="InterPro" id="IPR016163">
    <property type="entry name" value="Ald_DH_C"/>
</dbReference>
<proteinExistence type="inferred from homology"/>
<reference evidence="9 10" key="1">
    <citation type="submission" date="2023-10" db="EMBL/GenBank/DDBJ databases">
        <title>Glaciecola aquimarina strain GGW-M5 nov., isolated from a coastal seawater.</title>
        <authorList>
            <person name="Bayburt H."/>
            <person name="Kim J.M."/>
            <person name="Choi B.J."/>
            <person name="Jeon C.O."/>
        </authorList>
    </citation>
    <scope>NUCLEOTIDE SEQUENCE [LARGE SCALE GENOMIC DNA]</scope>
    <source>
        <strain evidence="9 10">KCTC 32108</strain>
    </source>
</reference>
<keyword evidence="4 7" id="KW-0521">NADP</keyword>
<protein>
    <recommendedName>
        <fullName evidence="7">Gamma-glutamyl phosphate reductase</fullName>
        <shortName evidence="7">GPR</shortName>
        <ecNumber evidence="7">1.2.1.41</ecNumber>
    </recommendedName>
    <alternativeName>
        <fullName evidence="7">Glutamate-5-semialdehyde dehydrogenase</fullName>
    </alternativeName>
    <alternativeName>
        <fullName evidence="7">Glutamyl-gamma-semialdehyde dehydrogenase</fullName>
        <shortName evidence="7">GSA dehydrogenase</shortName>
    </alternativeName>
</protein>
<keyword evidence="3 7" id="KW-0641">Proline biosynthesis</keyword>
<comment type="catalytic activity">
    <reaction evidence="6 7">
        <text>L-glutamate 5-semialdehyde + phosphate + NADP(+) = L-glutamyl 5-phosphate + NADPH + H(+)</text>
        <dbReference type="Rhea" id="RHEA:19541"/>
        <dbReference type="ChEBI" id="CHEBI:15378"/>
        <dbReference type="ChEBI" id="CHEBI:43474"/>
        <dbReference type="ChEBI" id="CHEBI:57783"/>
        <dbReference type="ChEBI" id="CHEBI:58066"/>
        <dbReference type="ChEBI" id="CHEBI:58274"/>
        <dbReference type="ChEBI" id="CHEBI:58349"/>
        <dbReference type="EC" id="1.2.1.41"/>
    </reaction>
</comment>
<dbReference type="InterPro" id="IPR016162">
    <property type="entry name" value="Ald_DH_N"/>
</dbReference>
<dbReference type="Gene3D" id="3.40.605.10">
    <property type="entry name" value="Aldehyde Dehydrogenase, Chain A, domain 1"/>
    <property type="match status" value="1"/>
</dbReference>
<accession>A0ABU3STK6</accession>
<keyword evidence="2 7" id="KW-0028">Amino-acid biosynthesis</keyword>
<gene>
    <name evidence="7" type="primary">proA</name>
    <name evidence="9" type="ORF">RS130_04645</name>
</gene>
<evidence type="ECO:0000259" key="8">
    <source>
        <dbReference type="Pfam" id="PF00171"/>
    </source>
</evidence>
<dbReference type="EMBL" id="JAWDIO010000002">
    <property type="protein sequence ID" value="MDU0353313.1"/>
    <property type="molecule type" value="Genomic_DNA"/>
</dbReference>
<comment type="caution">
    <text evidence="9">The sequence shown here is derived from an EMBL/GenBank/DDBJ whole genome shotgun (WGS) entry which is preliminary data.</text>
</comment>
<dbReference type="PANTHER" id="PTHR11063:SF8">
    <property type="entry name" value="DELTA-1-PYRROLINE-5-CARBOXYLATE SYNTHASE"/>
    <property type="match status" value="1"/>
</dbReference>
<comment type="function">
    <text evidence="7">Catalyzes the NADPH-dependent reduction of L-glutamate 5-phosphate into L-glutamate 5-semialdehyde and phosphate. The product spontaneously undergoes cyclization to form 1-pyrroline-5-carboxylate.</text>
</comment>
<dbReference type="HAMAP" id="MF_00412">
    <property type="entry name" value="ProA"/>
    <property type="match status" value="1"/>
</dbReference>
<evidence type="ECO:0000256" key="2">
    <source>
        <dbReference type="ARBA" id="ARBA00022605"/>
    </source>
</evidence>
<dbReference type="SUPFAM" id="SSF53720">
    <property type="entry name" value="ALDH-like"/>
    <property type="match status" value="1"/>
</dbReference>
<dbReference type="PANTHER" id="PTHR11063">
    <property type="entry name" value="GLUTAMATE SEMIALDEHYDE DEHYDROGENASE"/>
    <property type="match status" value="1"/>
</dbReference>
<keyword evidence="7" id="KW-0963">Cytoplasm</keyword>
<sequence length="416" mass="44482">MSFSIAEAAQQAKKAARQVANLNAEQKNQLLTDIAESLSANTPSILAANEKDLAAGQENGLDAAMLDRLALDPSRIQGIANAVIEIAGQTDPVGNISSIQRMPSGIQVGKMRIPLGVIAMIYESRPNVTIDAAALCLKAGNAVVLRGGKEAIHSNLALAECIKFALAKHQIDPAAVVVIPDTDRAVMNELMTLNESIDLIIPRGGEGLIRFVSENSRIPVIQHFKGVCHLYIDSDADQDKGLNILKNGKTQRTGVCNSLETLVVHKDVAASFLPKAAAMLAEHNTVIHACENSIGYFADATAATVDDWHAEYLAMEIAVRVIDDFEQAIEHIEEYSSGHTEVIVSQDYSKTQEFIRRINSAVVMANASSRFSDGGQLGLGAEIGISTSKLHAYGPMGAESLTTEKFIVLGDGEVRS</sequence>
<evidence type="ECO:0000256" key="4">
    <source>
        <dbReference type="ARBA" id="ARBA00022857"/>
    </source>
</evidence>
<evidence type="ECO:0000256" key="1">
    <source>
        <dbReference type="ARBA" id="ARBA00004985"/>
    </source>
</evidence>
<dbReference type="CDD" id="cd07079">
    <property type="entry name" value="ALDH_F18-19_ProA-GPR"/>
    <property type="match status" value="1"/>
</dbReference>
<keyword evidence="5 7" id="KW-0560">Oxidoreductase</keyword>
<evidence type="ECO:0000256" key="3">
    <source>
        <dbReference type="ARBA" id="ARBA00022650"/>
    </source>
</evidence>
<name>A0ABU3STK6_9ALTE</name>
<dbReference type="Proteomes" id="UP001247805">
    <property type="component" value="Unassembled WGS sequence"/>
</dbReference>